<keyword evidence="4 6" id="KW-0689">Ribosomal protein</keyword>
<evidence type="ECO:0000256" key="2">
    <source>
        <dbReference type="ARBA" id="ARBA00022730"/>
    </source>
</evidence>
<dbReference type="FunFam" id="3.30.70.330:FF:000001">
    <property type="entry name" value="50S ribosomal protein L23"/>
    <property type="match status" value="1"/>
</dbReference>
<evidence type="ECO:0000256" key="3">
    <source>
        <dbReference type="ARBA" id="ARBA00022884"/>
    </source>
</evidence>
<accession>A0A4Q2KBN5</accession>
<dbReference type="GO" id="GO:0019843">
    <property type="term" value="F:rRNA binding"/>
    <property type="evidence" value="ECO:0007669"/>
    <property type="project" value="UniProtKB-UniRule"/>
</dbReference>
<keyword evidence="3 6" id="KW-0694">RNA-binding</keyword>
<dbReference type="GO" id="GO:0006412">
    <property type="term" value="P:translation"/>
    <property type="evidence" value="ECO:0007669"/>
    <property type="project" value="UniProtKB-UniRule"/>
</dbReference>
<dbReference type="Gene3D" id="3.30.70.330">
    <property type="match status" value="1"/>
</dbReference>
<dbReference type="PANTHER" id="PTHR11620">
    <property type="entry name" value="60S RIBOSOMAL PROTEIN L23A"/>
    <property type="match status" value="1"/>
</dbReference>
<evidence type="ECO:0000256" key="6">
    <source>
        <dbReference type="HAMAP-Rule" id="MF_01369"/>
    </source>
</evidence>
<dbReference type="GO" id="GO:0005840">
    <property type="term" value="C:ribosome"/>
    <property type="evidence" value="ECO:0007669"/>
    <property type="project" value="UniProtKB-KW"/>
</dbReference>
<dbReference type="InterPro" id="IPR012678">
    <property type="entry name" value="Ribosomal_uL23/eL15/eS24_sf"/>
</dbReference>
<evidence type="ECO:0000313" key="8">
    <source>
        <dbReference type="Proteomes" id="UP000291269"/>
    </source>
</evidence>
<dbReference type="GO" id="GO:1990904">
    <property type="term" value="C:ribonucleoprotein complex"/>
    <property type="evidence" value="ECO:0007669"/>
    <property type="project" value="UniProtKB-KW"/>
</dbReference>
<gene>
    <name evidence="6" type="primary">rplW</name>
    <name evidence="7" type="ORF">ESZ91_02580</name>
</gene>
<reference evidence="7 8" key="1">
    <citation type="journal article" date="2019" name="Gut">
        <title>Antibiotics-induced monodominance of a novel gut bacterial order.</title>
        <authorList>
            <person name="Hildebrand F."/>
            <person name="Moitinho-Silva L."/>
            <person name="Blasche S."/>
            <person name="Jahn M.T."/>
            <person name="Gossmann T.I."/>
            <person name="Heuerta-Cepas J."/>
            <person name="Hercog R."/>
            <person name="Luetge M."/>
            <person name="Bahram M."/>
            <person name="Pryszlak A."/>
            <person name="Alves R.J."/>
            <person name="Waszak S.M."/>
            <person name="Zhu A."/>
            <person name="Ye L."/>
            <person name="Costea P.I."/>
            <person name="Aalvink S."/>
            <person name="Belzer C."/>
            <person name="Forslund S.K."/>
            <person name="Sunagawa S."/>
            <person name="Hentschel U."/>
            <person name="Merten C."/>
            <person name="Patil K.R."/>
            <person name="Benes V."/>
            <person name="Bork P."/>
        </authorList>
    </citation>
    <scope>NUCLEOTIDE SEQUENCE [LARGE SCALE GENOMIC DNA]</scope>
    <source>
        <strain evidence="7 8">HDS1380</strain>
    </source>
</reference>
<dbReference type="NCBIfam" id="NF004363">
    <property type="entry name" value="PRK05738.2-4"/>
    <property type="match status" value="1"/>
</dbReference>
<dbReference type="AlphaFoldDB" id="A0A4Q2KBN5"/>
<dbReference type="SUPFAM" id="SSF54189">
    <property type="entry name" value="Ribosomal proteins S24e, L23 and L15e"/>
    <property type="match status" value="1"/>
</dbReference>
<dbReference type="InterPro" id="IPR012677">
    <property type="entry name" value="Nucleotide-bd_a/b_plait_sf"/>
</dbReference>
<dbReference type="Pfam" id="PF00276">
    <property type="entry name" value="Ribosomal_L23"/>
    <property type="match status" value="1"/>
</dbReference>
<name>A0A4Q2KBN5_9FIRM</name>
<dbReference type="GO" id="GO:0003735">
    <property type="term" value="F:structural constituent of ribosome"/>
    <property type="evidence" value="ECO:0007669"/>
    <property type="project" value="InterPro"/>
</dbReference>
<evidence type="ECO:0000313" key="7">
    <source>
        <dbReference type="EMBL" id="RXZ61290.1"/>
    </source>
</evidence>
<comment type="subunit">
    <text evidence="6">Part of the 50S ribosomal subunit. Contacts protein L29, and trigger factor when it is bound to the ribosome.</text>
</comment>
<organism evidence="7 8">
    <name type="scientific">Candidatus Borkfalkia ceftriaxoniphila</name>
    <dbReference type="NCBI Taxonomy" id="2508949"/>
    <lineage>
        <taxon>Bacteria</taxon>
        <taxon>Bacillati</taxon>
        <taxon>Bacillota</taxon>
        <taxon>Clostridia</taxon>
        <taxon>Christensenellales</taxon>
        <taxon>Christensenellaceae</taxon>
        <taxon>Candidatus Borkfalkia</taxon>
    </lineage>
</organism>
<keyword evidence="2 6" id="KW-0699">rRNA-binding</keyword>
<dbReference type="OrthoDB" id="9793353at2"/>
<keyword evidence="5 6" id="KW-0687">Ribonucleoprotein</keyword>
<sequence length="97" mass="10724">MMNAEEIIIKPILTEKGYDGIADKKYTFKVAKGANKTEIKMAVEKLFGVKVESVNTANVSGKLKRMGRSQGMTSAYKKAIVQLTKDSKPIEYFSSLS</sequence>
<comment type="caution">
    <text evidence="7">The sequence shown here is derived from an EMBL/GenBank/DDBJ whole genome shotgun (WGS) entry which is preliminary data.</text>
</comment>
<comment type="function">
    <text evidence="6">One of the early assembly proteins it binds 23S rRNA. One of the proteins that surrounds the polypeptide exit tunnel on the outside of the ribosome. Forms the main docking site for trigger factor binding to the ribosome.</text>
</comment>
<evidence type="ECO:0000256" key="4">
    <source>
        <dbReference type="ARBA" id="ARBA00022980"/>
    </source>
</evidence>
<dbReference type="Proteomes" id="UP000291269">
    <property type="component" value="Unassembled WGS sequence"/>
</dbReference>
<evidence type="ECO:0000256" key="5">
    <source>
        <dbReference type="ARBA" id="ARBA00023274"/>
    </source>
</evidence>
<dbReference type="EMBL" id="SDOZ01000002">
    <property type="protein sequence ID" value="RXZ61290.1"/>
    <property type="molecule type" value="Genomic_DNA"/>
</dbReference>
<keyword evidence="8" id="KW-1185">Reference proteome</keyword>
<comment type="similarity">
    <text evidence="1 6">Belongs to the universal ribosomal protein uL23 family.</text>
</comment>
<proteinExistence type="inferred from homology"/>
<dbReference type="InterPro" id="IPR013025">
    <property type="entry name" value="Ribosomal_uL23-like"/>
</dbReference>
<evidence type="ECO:0000256" key="1">
    <source>
        <dbReference type="ARBA" id="ARBA00006700"/>
    </source>
</evidence>
<protein>
    <recommendedName>
        <fullName evidence="6">Large ribosomal subunit protein uL23</fullName>
    </recommendedName>
</protein>
<dbReference type="HAMAP" id="MF_01369_B">
    <property type="entry name" value="Ribosomal_uL23_B"/>
    <property type="match status" value="1"/>
</dbReference>